<evidence type="ECO:0000313" key="2">
    <source>
        <dbReference type="Proteomes" id="UP000054007"/>
    </source>
</evidence>
<reference evidence="1 2" key="1">
    <citation type="journal article" date="2015" name="Fungal Genet. Biol.">
        <title>Evolution of novel wood decay mechanisms in Agaricales revealed by the genome sequences of Fistulina hepatica and Cylindrobasidium torrendii.</title>
        <authorList>
            <person name="Floudas D."/>
            <person name="Held B.W."/>
            <person name="Riley R."/>
            <person name="Nagy L.G."/>
            <person name="Koehler G."/>
            <person name="Ransdell A.S."/>
            <person name="Younus H."/>
            <person name="Chow J."/>
            <person name="Chiniquy J."/>
            <person name="Lipzen A."/>
            <person name="Tritt A."/>
            <person name="Sun H."/>
            <person name="Haridas S."/>
            <person name="LaButti K."/>
            <person name="Ohm R.A."/>
            <person name="Kues U."/>
            <person name="Blanchette R.A."/>
            <person name="Grigoriev I.V."/>
            <person name="Minto R.E."/>
            <person name="Hibbett D.S."/>
        </authorList>
    </citation>
    <scope>NUCLEOTIDE SEQUENCE [LARGE SCALE GENOMIC DNA]</scope>
    <source>
        <strain evidence="1 2">FP15055 ss-10</strain>
    </source>
</reference>
<protein>
    <submittedName>
        <fullName evidence="1">Uncharacterized protein</fullName>
    </submittedName>
</protein>
<sequence>MDFSCFPRFKQRFGQEGGPAQAEAVPSVVPVFPRDGRDREYQEEVWDSRASREPQIQRNVNQINTINPNPNPERSDILSPLNPGFEESLALSTSLFTFGGYSSQPETHRQGPWFYKPKTGTFTQKIPPAWQTPLPPAQQLAVRTFFPRPSRINAIDFTVLDVGQGDTVPLHNFENMTNRYFIESASTSPLSGHKVQGYRLTTIGEIQCCLYERISWDTYYAMPQVYQAETGKAYFSRCYKLDRGRRGYHHEQGVKWVDMLGGNVFYQGQRFLGIDGEFKVCDWAIVMGA</sequence>
<proteinExistence type="predicted"/>
<dbReference type="AlphaFoldDB" id="A0A0D7BLD9"/>
<organism evidence="1 2">
    <name type="scientific">Cylindrobasidium torrendii FP15055 ss-10</name>
    <dbReference type="NCBI Taxonomy" id="1314674"/>
    <lineage>
        <taxon>Eukaryota</taxon>
        <taxon>Fungi</taxon>
        <taxon>Dikarya</taxon>
        <taxon>Basidiomycota</taxon>
        <taxon>Agaricomycotina</taxon>
        <taxon>Agaricomycetes</taxon>
        <taxon>Agaricomycetidae</taxon>
        <taxon>Agaricales</taxon>
        <taxon>Marasmiineae</taxon>
        <taxon>Physalacriaceae</taxon>
        <taxon>Cylindrobasidium</taxon>
    </lineage>
</organism>
<evidence type="ECO:0000313" key="1">
    <source>
        <dbReference type="EMBL" id="KIY71368.1"/>
    </source>
</evidence>
<name>A0A0D7BLD9_9AGAR</name>
<dbReference type="EMBL" id="KN880455">
    <property type="protein sequence ID" value="KIY71368.1"/>
    <property type="molecule type" value="Genomic_DNA"/>
</dbReference>
<gene>
    <name evidence="1" type="ORF">CYLTODRAFT_128392</name>
</gene>
<accession>A0A0D7BLD9</accession>
<dbReference type="Proteomes" id="UP000054007">
    <property type="component" value="Unassembled WGS sequence"/>
</dbReference>
<keyword evidence="2" id="KW-1185">Reference proteome</keyword>